<dbReference type="RefSeq" id="WP_016474639.1">
    <property type="nucleotide sequence ID" value="NZ_KE150480.1"/>
</dbReference>
<organism evidence="2 3">
    <name type="scientific">Sutterella wadsworthensis HGA0223</name>
    <dbReference type="NCBI Taxonomy" id="1203554"/>
    <lineage>
        <taxon>Bacteria</taxon>
        <taxon>Pseudomonadati</taxon>
        <taxon>Pseudomonadota</taxon>
        <taxon>Betaproteobacteria</taxon>
        <taxon>Burkholderiales</taxon>
        <taxon>Sutterellaceae</taxon>
        <taxon>Sutterella</taxon>
    </lineage>
</organism>
<dbReference type="Pfam" id="PF01381">
    <property type="entry name" value="HTH_3"/>
    <property type="match status" value="1"/>
</dbReference>
<evidence type="ECO:0000259" key="1">
    <source>
        <dbReference type="PROSITE" id="PS50943"/>
    </source>
</evidence>
<dbReference type="Gene3D" id="1.10.8.1050">
    <property type="entry name" value="Antitoxin VbhA-like"/>
    <property type="match status" value="1"/>
</dbReference>
<keyword evidence="3" id="KW-1185">Reference proteome</keyword>
<accession>S3BC17</accession>
<dbReference type="InterPro" id="IPR010982">
    <property type="entry name" value="Lambda_DNA-bd_dom_sf"/>
</dbReference>
<name>S3BC17_9BURK</name>
<gene>
    <name evidence="2" type="ORF">HMPREF1476_01423</name>
</gene>
<dbReference type="STRING" id="1203554.HMPREF1476_01423"/>
<evidence type="ECO:0000313" key="2">
    <source>
        <dbReference type="EMBL" id="EPD98848.1"/>
    </source>
</evidence>
<dbReference type="PATRIC" id="fig|1203554.3.peg.1486"/>
<evidence type="ECO:0000313" key="3">
    <source>
        <dbReference type="Proteomes" id="UP000014400"/>
    </source>
</evidence>
<dbReference type="Proteomes" id="UP000014400">
    <property type="component" value="Unassembled WGS sequence"/>
</dbReference>
<dbReference type="HOGENOM" id="CLU_1854216_0_0_4"/>
<dbReference type="EMBL" id="ATCF01000020">
    <property type="protein sequence ID" value="EPD98848.1"/>
    <property type="molecule type" value="Genomic_DNA"/>
</dbReference>
<dbReference type="CDD" id="cd00093">
    <property type="entry name" value="HTH_XRE"/>
    <property type="match status" value="1"/>
</dbReference>
<protein>
    <recommendedName>
        <fullName evidence="1">HTH cro/C1-type domain-containing protein</fullName>
    </recommendedName>
</protein>
<dbReference type="AlphaFoldDB" id="S3BC17"/>
<dbReference type="eggNOG" id="COG3620">
    <property type="taxonomic scope" value="Bacteria"/>
</dbReference>
<dbReference type="SUPFAM" id="SSF47413">
    <property type="entry name" value="lambda repressor-like DNA-binding domains"/>
    <property type="match status" value="1"/>
</dbReference>
<dbReference type="GO" id="GO:0003677">
    <property type="term" value="F:DNA binding"/>
    <property type="evidence" value="ECO:0007669"/>
    <property type="project" value="InterPro"/>
</dbReference>
<dbReference type="InterPro" id="IPR001387">
    <property type="entry name" value="Cro/C1-type_HTH"/>
</dbReference>
<dbReference type="Gene3D" id="1.10.260.40">
    <property type="entry name" value="lambda repressor-like DNA-binding domains"/>
    <property type="match status" value="1"/>
</dbReference>
<dbReference type="PROSITE" id="PS50943">
    <property type="entry name" value="HTH_CROC1"/>
    <property type="match status" value="1"/>
</dbReference>
<feature type="domain" description="HTH cro/C1-type" evidence="1">
    <location>
        <begin position="10"/>
        <end position="68"/>
    </location>
</feature>
<dbReference type="SMART" id="SM00530">
    <property type="entry name" value="HTH_XRE"/>
    <property type="match status" value="1"/>
</dbReference>
<reference evidence="2 3" key="1">
    <citation type="submission" date="2013-04" db="EMBL/GenBank/DDBJ databases">
        <title>The Genome Sequence of Sutterella wadsworthensis HGA0223.</title>
        <authorList>
            <consortium name="The Broad Institute Genomics Platform"/>
            <person name="Earl A."/>
            <person name="Ward D."/>
            <person name="Feldgarden M."/>
            <person name="Gevers D."/>
            <person name="Schmidt T.M."/>
            <person name="Dover J."/>
            <person name="Dai D."/>
            <person name="Walker B."/>
            <person name="Young S."/>
            <person name="Zeng Q."/>
            <person name="Gargeya S."/>
            <person name="Fitzgerald M."/>
            <person name="Haas B."/>
            <person name="Abouelleil A."/>
            <person name="Allen A.W."/>
            <person name="Alvarado L."/>
            <person name="Arachchi H.M."/>
            <person name="Berlin A.M."/>
            <person name="Chapman S.B."/>
            <person name="Gainer-Dewar J."/>
            <person name="Goldberg J."/>
            <person name="Griggs A."/>
            <person name="Gujja S."/>
            <person name="Hansen M."/>
            <person name="Howarth C."/>
            <person name="Imamovic A."/>
            <person name="Ireland A."/>
            <person name="Larimer J."/>
            <person name="McCowan C."/>
            <person name="Murphy C."/>
            <person name="Pearson M."/>
            <person name="Poon T.W."/>
            <person name="Priest M."/>
            <person name="Roberts A."/>
            <person name="Saif S."/>
            <person name="Shea T."/>
            <person name="Sisk P."/>
            <person name="Sykes S."/>
            <person name="Wortman J."/>
            <person name="Nusbaum C."/>
            <person name="Birren B."/>
        </authorList>
    </citation>
    <scope>NUCLEOTIDE SEQUENCE [LARGE SCALE GENOMIC DNA]</scope>
    <source>
        <strain evidence="2 3">HGA0223</strain>
    </source>
</reference>
<proteinExistence type="predicted"/>
<comment type="caution">
    <text evidence="2">The sequence shown here is derived from an EMBL/GenBank/DDBJ whole genome shotgun (WGS) entry which is preliminary data.</text>
</comment>
<dbReference type="InterPro" id="IPR043038">
    <property type="entry name" value="VbhA_sf"/>
</dbReference>
<sequence>MNFATHTSAMVFYRKEHGLSQTEVARAMATTQSAVARLEKRLLTGADVTLSALQRYAEAIGLSIELTLKPVKQRYGIFPTAEAAIAAAVHTSACEGRTVPANEVEDLWKMVRGEISRQDLIKKYVAEALAKQEARDRV</sequence>